<sequence length="543" mass="55122">MTTRLFHLLLQRRLPQACLLTLALCGGTAPPRSALAAPASGTLAVASAASTPLAPGGAAPMPAAAASKVVQRTALNAALHCGGQAAAPGKLALPIGKSTLLRLPEAVSNRSVGNPAILQAMLVAPDTLYVLGTDVGSTNMIVQGRSGVCSVIEVTVGVDTAGLQAALAELLPAERHIRVSAAADALVLSGEVEDAPTLARVLELAQAYVRRPAQALAAAAPEEAAGGSPAKPSAPAAGTPDSGAAQGRIVNMLSVTAPQQVMLEVKVAEVSKTLLDKLEGSALLHRGVGSWTASVLSNFLSGTTGGGLMLGKPDGNRLRVDGERHDALVRILAEPTVMAISGQEGSFLAGGKVLIPVGQDNNRVTLQEKEFGVGLRFTPTVLSGGRIHLKVAPEVSELSREGVGISAAGLGGSSVLPLITTRRAATTLQLFDGQSFAIGGLIRHTQSGNLQAMPVLGEVPVLGALFRSTDFQQDRTELLFVVTAHLVKPLPPGYGLPTDGPPAPSRSSLMLNGRLEGAAPAAAASNAASNASSAPRDSGFQLK</sequence>
<dbReference type="GO" id="GO:0015627">
    <property type="term" value="C:type II protein secretion system complex"/>
    <property type="evidence" value="ECO:0007669"/>
    <property type="project" value="TreeGrafter"/>
</dbReference>
<dbReference type="PANTHER" id="PTHR30332:SF17">
    <property type="entry name" value="TYPE IV PILIATION SYSTEM PROTEIN DR_0774-RELATED"/>
    <property type="match status" value="1"/>
</dbReference>
<proteinExistence type="inferred from homology"/>
<dbReference type="Proteomes" id="UP000541535">
    <property type="component" value="Unassembled WGS sequence"/>
</dbReference>
<organism evidence="6 7">
    <name type="scientific">Pseudoduganella violacea</name>
    <dbReference type="NCBI Taxonomy" id="1715466"/>
    <lineage>
        <taxon>Bacteria</taxon>
        <taxon>Pseudomonadati</taxon>
        <taxon>Pseudomonadota</taxon>
        <taxon>Betaproteobacteria</taxon>
        <taxon>Burkholderiales</taxon>
        <taxon>Oxalobacteraceae</taxon>
        <taxon>Telluria group</taxon>
        <taxon>Pseudoduganella</taxon>
    </lineage>
</organism>
<comment type="similarity">
    <text evidence="1">Belongs to the bacterial secretin family.</text>
</comment>
<dbReference type="InterPro" id="IPR050810">
    <property type="entry name" value="Bact_Secretion_Sys_Channel"/>
</dbReference>
<feature type="compositionally biased region" description="Low complexity" evidence="2">
    <location>
        <begin position="518"/>
        <end position="535"/>
    </location>
</feature>
<protein>
    <submittedName>
        <fullName evidence="6">Pilus assembly protein CpaC</fullName>
    </submittedName>
</protein>
<evidence type="ECO:0000256" key="3">
    <source>
        <dbReference type="SAM" id="SignalP"/>
    </source>
</evidence>
<feature type="compositionally biased region" description="Pro residues" evidence="2">
    <location>
        <begin position="491"/>
        <end position="504"/>
    </location>
</feature>
<feature type="chain" id="PRO_5031059963" evidence="3">
    <location>
        <begin position="37"/>
        <end position="543"/>
    </location>
</feature>
<comment type="caution">
    <text evidence="6">The sequence shown here is derived from an EMBL/GenBank/DDBJ whole genome shotgun (WGS) entry which is preliminary data.</text>
</comment>
<dbReference type="InterPro" id="IPR032789">
    <property type="entry name" value="T2SS-T3SS_pil_N"/>
</dbReference>
<dbReference type="InterPro" id="IPR004846">
    <property type="entry name" value="T2SS/T3SS_dom"/>
</dbReference>
<dbReference type="GO" id="GO:0009306">
    <property type="term" value="P:protein secretion"/>
    <property type="evidence" value="ECO:0007669"/>
    <property type="project" value="InterPro"/>
</dbReference>
<dbReference type="EMBL" id="JACHXD010000001">
    <property type="protein sequence ID" value="MBB3117008.1"/>
    <property type="molecule type" value="Genomic_DNA"/>
</dbReference>
<dbReference type="RefSeq" id="WP_307729458.1">
    <property type="nucleotide sequence ID" value="NZ_JACHXD010000001.1"/>
</dbReference>
<evidence type="ECO:0000259" key="4">
    <source>
        <dbReference type="Pfam" id="PF00263"/>
    </source>
</evidence>
<dbReference type="Pfam" id="PF13629">
    <property type="entry name" value="T2SS-T3SS_pil_N"/>
    <property type="match status" value="1"/>
</dbReference>
<gene>
    <name evidence="6" type="ORF">FHS03_000027</name>
</gene>
<keyword evidence="7" id="KW-1185">Reference proteome</keyword>
<dbReference type="PANTHER" id="PTHR30332">
    <property type="entry name" value="PROBABLE GENERAL SECRETION PATHWAY PROTEIN D"/>
    <property type="match status" value="1"/>
</dbReference>
<evidence type="ECO:0000313" key="6">
    <source>
        <dbReference type="EMBL" id="MBB3117008.1"/>
    </source>
</evidence>
<feature type="region of interest" description="Disordered" evidence="2">
    <location>
        <begin position="220"/>
        <end position="243"/>
    </location>
</feature>
<evidence type="ECO:0000313" key="7">
    <source>
        <dbReference type="Proteomes" id="UP000541535"/>
    </source>
</evidence>
<dbReference type="PRINTS" id="PR00811">
    <property type="entry name" value="BCTERIALGSPD"/>
</dbReference>
<reference evidence="6 7" key="1">
    <citation type="submission" date="2020-08" db="EMBL/GenBank/DDBJ databases">
        <title>Genomic Encyclopedia of Type Strains, Phase III (KMG-III): the genomes of soil and plant-associated and newly described type strains.</title>
        <authorList>
            <person name="Whitman W."/>
        </authorList>
    </citation>
    <scope>NUCLEOTIDE SEQUENCE [LARGE SCALE GENOMIC DNA]</scope>
    <source>
        <strain evidence="6 7">CECT 8897</strain>
    </source>
</reference>
<dbReference type="AlphaFoldDB" id="A0A7W5FSA5"/>
<feature type="signal peptide" evidence="3">
    <location>
        <begin position="1"/>
        <end position="36"/>
    </location>
</feature>
<accession>A0A7W5FSA5</accession>
<dbReference type="Pfam" id="PF00263">
    <property type="entry name" value="Secretin"/>
    <property type="match status" value="1"/>
</dbReference>
<keyword evidence="3" id="KW-0732">Signal</keyword>
<dbReference type="InterPro" id="IPR001775">
    <property type="entry name" value="GspD/PilQ"/>
</dbReference>
<evidence type="ECO:0000256" key="2">
    <source>
        <dbReference type="SAM" id="MobiDB-lite"/>
    </source>
</evidence>
<feature type="domain" description="Pilus formation protein N-terminal" evidence="5">
    <location>
        <begin position="88"/>
        <end position="156"/>
    </location>
</feature>
<evidence type="ECO:0000259" key="5">
    <source>
        <dbReference type="Pfam" id="PF13629"/>
    </source>
</evidence>
<name>A0A7W5FSA5_9BURK</name>
<feature type="domain" description="Type II/III secretion system secretin-like" evidence="4">
    <location>
        <begin position="327"/>
        <end position="488"/>
    </location>
</feature>
<feature type="compositionally biased region" description="Low complexity" evidence="2">
    <location>
        <begin position="220"/>
        <end position="238"/>
    </location>
</feature>
<evidence type="ECO:0000256" key="1">
    <source>
        <dbReference type="RuleBase" id="RU004003"/>
    </source>
</evidence>
<feature type="region of interest" description="Disordered" evidence="2">
    <location>
        <begin position="491"/>
        <end position="543"/>
    </location>
</feature>